<feature type="domain" description="Acyltransferase 3" evidence="2">
    <location>
        <begin position="10"/>
        <end position="312"/>
    </location>
</feature>
<keyword evidence="1" id="KW-1133">Transmembrane helix</keyword>
<dbReference type="STRING" id="13690.AX777_12640"/>
<dbReference type="EMBL" id="JGVR01000004">
    <property type="protein sequence ID" value="KEZ20436.1"/>
    <property type="molecule type" value="Genomic_DNA"/>
</dbReference>
<evidence type="ECO:0000256" key="1">
    <source>
        <dbReference type="SAM" id="Phobius"/>
    </source>
</evidence>
<sequence length="342" mass="38497">MMGQGRTRLQELDALRGIAAFSVLLFHYFNIYPKLFPHGHRLPPLFEHGGYGVLLFFAISGFVIAFSLEGTRSAADFAVKRFARLFPVYWAAMALSIGIVLLLGAGQLLPPAWVIPVNMTMLQGYFYLPAVDGVYWTLGVELAFYCCMLAIWMGRGFARLEWLLLGWLVIKAAIAGWHAMPSRLVMLLVLDYIPFFIIGMLFYRIWSGHRRWGQQAPFFVAALATIAWADPREYLVAALLVMAIFAAMLRGWLPFLRHRLLLWLGAISYALYLIHHNAGLAIMNLVDRAGLSTWIGFLLATAASLLLASALTYGVERPAARRINRWWRDRTASQGRRATQAG</sequence>
<feature type="transmembrane region" description="Helical" evidence="1">
    <location>
        <begin position="12"/>
        <end position="29"/>
    </location>
</feature>
<feature type="transmembrane region" description="Helical" evidence="1">
    <location>
        <begin position="133"/>
        <end position="153"/>
    </location>
</feature>
<feature type="transmembrane region" description="Helical" evidence="1">
    <location>
        <begin position="49"/>
        <end position="68"/>
    </location>
</feature>
<dbReference type="InterPro" id="IPR050879">
    <property type="entry name" value="Acyltransferase_3"/>
</dbReference>
<keyword evidence="3" id="KW-0808">Transferase</keyword>
<evidence type="ECO:0000313" key="3">
    <source>
        <dbReference type="EMBL" id="KEZ20436.1"/>
    </source>
</evidence>
<dbReference type="PANTHER" id="PTHR23028:SF131">
    <property type="entry name" value="BLR2367 PROTEIN"/>
    <property type="match status" value="1"/>
</dbReference>
<gene>
    <name evidence="3" type="ORF">CP98_01160</name>
</gene>
<feature type="transmembrane region" description="Helical" evidence="1">
    <location>
        <begin position="260"/>
        <end position="282"/>
    </location>
</feature>
<dbReference type="Proteomes" id="UP000028534">
    <property type="component" value="Unassembled WGS sequence"/>
</dbReference>
<feature type="transmembrane region" description="Helical" evidence="1">
    <location>
        <begin position="235"/>
        <end position="253"/>
    </location>
</feature>
<dbReference type="PANTHER" id="PTHR23028">
    <property type="entry name" value="ACETYLTRANSFERASE"/>
    <property type="match status" value="1"/>
</dbReference>
<keyword evidence="1" id="KW-0812">Transmembrane</keyword>
<feature type="transmembrane region" description="Helical" evidence="1">
    <location>
        <begin position="294"/>
        <end position="315"/>
    </location>
</feature>
<keyword evidence="1" id="KW-0472">Membrane</keyword>
<feature type="transmembrane region" description="Helical" evidence="1">
    <location>
        <begin position="185"/>
        <end position="205"/>
    </location>
</feature>
<evidence type="ECO:0000259" key="2">
    <source>
        <dbReference type="Pfam" id="PF01757"/>
    </source>
</evidence>
<dbReference type="InterPro" id="IPR002656">
    <property type="entry name" value="Acyl_transf_3_dom"/>
</dbReference>
<feature type="transmembrane region" description="Helical" evidence="1">
    <location>
        <begin position="212"/>
        <end position="229"/>
    </location>
</feature>
<dbReference type="GO" id="GO:0016747">
    <property type="term" value="F:acyltransferase activity, transferring groups other than amino-acyl groups"/>
    <property type="evidence" value="ECO:0007669"/>
    <property type="project" value="InterPro"/>
</dbReference>
<name>A0A084ER44_SPHYA</name>
<evidence type="ECO:0000313" key="4">
    <source>
        <dbReference type="Proteomes" id="UP000028534"/>
    </source>
</evidence>
<feature type="transmembrane region" description="Helical" evidence="1">
    <location>
        <begin position="88"/>
        <end position="113"/>
    </location>
</feature>
<organism evidence="3 4">
    <name type="scientific">Sphingobium yanoikuyae</name>
    <name type="common">Sphingomonas yanoikuyae</name>
    <dbReference type="NCBI Taxonomy" id="13690"/>
    <lineage>
        <taxon>Bacteria</taxon>
        <taxon>Pseudomonadati</taxon>
        <taxon>Pseudomonadota</taxon>
        <taxon>Alphaproteobacteria</taxon>
        <taxon>Sphingomonadales</taxon>
        <taxon>Sphingomonadaceae</taxon>
        <taxon>Sphingobium</taxon>
    </lineage>
</organism>
<proteinExistence type="predicted"/>
<comment type="caution">
    <text evidence="3">The sequence shown here is derived from an EMBL/GenBank/DDBJ whole genome shotgun (WGS) entry which is preliminary data.</text>
</comment>
<dbReference type="GO" id="GO:0000271">
    <property type="term" value="P:polysaccharide biosynthetic process"/>
    <property type="evidence" value="ECO:0007669"/>
    <property type="project" value="TreeGrafter"/>
</dbReference>
<dbReference type="Pfam" id="PF01757">
    <property type="entry name" value="Acyl_transf_3"/>
    <property type="match status" value="1"/>
</dbReference>
<keyword evidence="3" id="KW-0012">Acyltransferase</keyword>
<dbReference type="GO" id="GO:0016020">
    <property type="term" value="C:membrane"/>
    <property type="evidence" value="ECO:0007669"/>
    <property type="project" value="TreeGrafter"/>
</dbReference>
<reference evidence="3 4" key="1">
    <citation type="submission" date="2014-03" db="EMBL/GenBank/DDBJ databases">
        <title>Genome sequence of Sphingobium yanoikuyae B1.</title>
        <authorList>
            <person name="Gan H.M."/>
            <person name="Gan H.Y."/>
            <person name="Savka M.A."/>
        </authorList>
    </citation>
    <scope>NUCLEOTIDE SEQUENCE [LARGE SCALE GENOMIC DNA]</scope>
    <source>
        <strain evidence="3 4">B1</strain>
    </source>
</reference>
<protein>
    <submittedName>
        <fullName evidence="3">Putative acyltransferase</fullName>
    </submittedName>
</protein>
<feature type="transmembrane region" description="Helical" evidence="1">
    <location>
        <begin position="160"/>
        <end position="179"/>
    </location>
</feature>
<dbReference type="eggNOG" id="COG1835">
    <property type="taxonomic scope" value="Bacteria"/>
</dbReference>
<dbReference type="RefSeq" id="WP_037517789.1">
    <property type="nucleotide sequence ID" value="NZ_JGVR01000004.1"/>
</dbReference>
<dbReference type="AlphaFoldDB" id="A0A084ER44"/>
<dbReference type="PATRIC" id="fig|13690.10.peg.1198"/>
<accession>A0A084ER44</accession>